<dbReference type="PANTHER" id="PTHR30471">
    <property type="entry name" value="DNA REPAIR PROTEIN RADC"/>
    <property type="match status" value="1"/>
</dbReference>
<dbReference type="Proteomes" id="UP000319897">
    <property type="component" value="Unassembled WGS sequence"/>
</dbReference>
<evidence type="ECO:0000256" key="1">
    <source>
        <dbReference type="ARBA" id="ARBA00022670"/>
    </source>
</evidence>
<evidence type="ECO:0000256" key="4">
    <source>
        <dbReference type="ARBA" id="ARBA00022833"/>
    </source>
</evidence>
<dbReference type="EMBL" id="VFSU01000024">
    <property type="protein sequence ID" value="TPE61057.1"/>
    <property type="molecule type" value="Genomic_DNA"/>
</dbReference>
<dbReference type="AlphaFoldDB" id="A0A501XLJ8"/>
<dbReference type="InterPro" id="IPR025657">
    <property type="entry name" value="RadC_JAB"/>
</dbReference>
<accession>A0A501XLJ8</accession>
<dbReference type="InterPro" id="IPR001405">
    <property type="entry name" value="UPF0758"/>
</dbReference>
<dbReference type="Gene3D" id="3.40.140.10">
    <property type="entry name" value="Cytidine Deaminase, domain 2"/>
    <property type="match status" value="1"/>
</dbReference>
<dbReference type="GO" id="GO:0046872">
    <property type="term" value="F:metal ion binding"/>
    <property type="evidence" value="ECO:0007669"/>
    <property type="project" value="UniProtKB-KW"/>
</dbReference>
<dbReference type="NCBIfam" id="TIGR00608">
    <property type="entry name" value="radc"/>
    <property type="match status" value="1"/>
</dbReference>
<dbReference type="OrthoDB" id="9804482at2"/>
<proteinExistence type="inferred from homology"/>
<comment type="caution">
    <text evidence="8">The sequence shown here is derived from an EMBL/GenBank/DDBJ whole genome shotgun (WGS) entry which is preliminary data.</text>
</comment>
<keyword evidence="4" id="KW-0862">Zinc</keyword>
<feature type="domain" description="MPN" evidence="7">
    <location>
        <begin position="99"/>
        <end position="221"/>
    </location>
</feature>
<dbReference type="CDD" id="cd08071">
    <property type="entry name" value="MPN_DUF2466"/>
    <property type="match status" value="1"/>
</dbReference>
<keyword evidence="3" id="KW-0378">Hydrolase</keyword>
<organism evidence="8 9">
    <name type="scientific">Sandaracinobacter neustonicus</name>
    <dbReference type="NCBI Taxonomy" id="1715348"/>
    <lineage>
        <taxon>Bacteria</taxon>
        <taxon>Pseudomonadati</taxon>
        <taxon>Pseudomonadota</taxon>
        <taxon>Alphaproteobacteria</taxon>
        <taxon>Sphingomonadales</taxon>
        <taxon>Sphingosinicellaceae</taxon>
        <taxon>Sandaracinobacter</taxon>
    </lineage>
</organism>
<evidence type="ECO:0000313" key="9">
    <source>
        <dbReference type="Proteomes" id="UP000319897"/>
    </source>
</evidence>
<dbReference type="InterPro" id="IPR037518">
    <property type="entry name" value="MPN"/>
</dbReference>
<keyword evidence="2" id="KW-0479">Metal-binding</keyword>
<evidence type="ECO:0000256" key="3">
    <source>
        <dbReference type="ARBA" id="ARBA00022801"/>
    </source>
</evidence>
<keyword evidence="9" id="KW-1185">Reference proteome</keyword>
<keyword evidence="5" id="KW-0482">Metalloprotease</keyword>
<protein>
    <submittedName>
        <fullName evidence="8">DNA repair protein RadC</fullName>
    </submittedName>
</protein>
<dbReference type="Pfam" id="PF04002">
    <property type="entry name" value="RadC"/>
    <property type="match status" value="1"/>
</dbReference>
<dbReference type="RefSeq" id="WP_140928115.1">
    <property type="nucleotide sequence ID" value="NZ_VFSU01000024.1"/>
</dbReference>
<keyword evidence="1" id="KW-0645">Protease</keyword>
<dbReference type="GO" id="GO:0008237">
    <property type="term" value="F:metallopeptidase activity"/>
    <property type="evidence" value="ECO:0007669"/>
    <property type="project" value="UniProtKB-KW"/>
</dbReference>
<dbReference type="SUPFAM" id="SSF102712">
    <property type="entry name" value="JAB1/MPN domain"/>
    <property type="match status" value="1"/>
</dbReference>
<evidence type="ECO:0000313" key="8">
    <source>
        <dbReference type="EMBL" id="TPE61057.1"/>
    </source>
</evidence>
<dbReference type="PROSITE" id="PS01302">
    <property type="entry name" value="UPF0758"/>
    <property type="match status" value="1"/>
</dbReference>
<evidence type="ECO:0000259" key="7">
    <source>
        <dbReference type="PROSITE" id="PS50249"/>
    </source>
</evidence>
<evidence type="ECO:0000256" key="2">
    <source>
        <dbReference type="ARBA" id="ARBA00022723"/>
    </source>
</evidence>
<name>A0A501XLJ8_9SPHN</name>
<dbReference type="PROSITE" id="PS50249">
    <property type="entry name" value="MPN"/>
    <property type="match status" value="1"/>
</dbReference>
<evidence type="ECO:0000256" key="5">
    <source>
        <dbReference type="ARBA" id="ARBA00023049"/>
    </source>
</evidence>
<dbReference type="InterPro" id="IPR020891">
    <property type="entry name" value="UPF0758_CS"/>
</dbReference>
<dbReference type="PANTHER" id="PTHR30471:SF3">
    <property type="entry name" value="UPF0758 PROTEIN YEES-RELATED"/>
    <property type="match status" value="1"/>
</dbReference>
<evidence type="ECO:0000256" key="6">
    <source>
        <dbReference type="RuleBase" id="RU003797"/>
    </source>
</evidence>
<sequence length="221" mass="23928">MAMANALQIAPPVGGNLRAAAQHQPRDRWLLMRLLAAGQSTPKLAERLIEEQGSLGSVLSTSEERLRQLGADSNGIAILNLIRETIGVVLERGAQERLPVEGGLALAEAMFAEMAHLTVEQVRVAFLDAGRRLIRVEVMGNGTVHVAHVYPREIARRCLELSASAAVLIHNHPSGDPTPSSEDIQMTRKVRKALEAIDVALVDHLVIGRKGFLSFSECGLK</sequence>
<comment type="similarity">
    <text evidence="6">Belongs to the UPF0758 family.</text>
</comment>
<gene>
    <name evidence="8" type="primary">radC</name>
    <name evidence="8" type="ORF">FJQ54_09145</name>
</gene>
<reference evidence="8 9" key="1">
    <citation type="submission" date="2019-06" db="EMBL/GenBank/DDBJ databases">
        <authorList>
            <person name="Lee I."/>
            <person name="Jang G.I."/>
            <person name="Hwang C.Y."/>
        </authorList>
    </citation>
    <scope>NUCLEOTIDE SEQUENCE [LARGE SCALE GENOMIC DNA]</scope>
    <source>
        <strain evidence="8 9">PAMC 28131</strain>
    </source>
</reference>
<dbReference type="GO" id="GO:0006508">
    <property type="term" value="P:proteolysis"/>
    <property type="evidence" value="ECO:0007669"/>
    <property type="project" value="UniProtKB-KW"/>
</dbReference>